<keyword evidence="5" id="KW-1185">Reference proteome</keyword>
<evidence type="ECO:0000259" key="3">
    <source>
        <dbReference type="Pfam" id="PF13359"/>
    </source>
</evidence>
<dbReference type="GO" id="GO:0046872">
    <property type="term" value="F:metal ion binding"/>
    <property type="evidence" value="ECO:0007669"/>
    <property type="project" value="UniProtKB-KW"/>
</dbReference>
<comment type="cofactor">
    <cofactor evidence="1">
        <name>a divalent metal cation</name>
        <dbReference type="ChEBI" id="CHEBI:60240"/>
    </cofactor>
</comment>
<feature type="non-terminal residue" evidence="4">
    <location>
        <position position="1"/>
    </location>
</feature>
<proteinExistence type="predicted"/>
<gene>
    <name evidence="4" type="ORF">ALC56_10681</name>
</gene>
<evidence type="ECO:0000313" key="5">
    <source>
        <dbReference type="Proteomes" id="UP000078541"/>
    </source>
</evidence>
<name>A0A151JTT4_9HYME</name>
<dbReference type="Proteomes" id="UP000078541">
    <property type="component" value="Unassembled WGS sequence"/>
</dbReference>
<accession>A0A151JTT4</accession>
<reference evidence="4 5" key="1">
    <citation type="submission" date="2016-03" db="EMBL/GenBank/DDBJ databases">
        <title>Trachymyrmex septentrionalis WGS genome.</title>
        <authorList>
            <person name="Nygaard S."/>
            <person name="Hu H."/>
            <person name="Boomsma J."/>
            <person name="Zhang G."/>
        </authorList>
    </citation>
    <scope>NUCLEOTIDE SEQUENCE [LARGE SCALE GENOMIC DNA]</scope>
    <source>
        <strain evidence="4">Tsep2-gDNA-1</strain>
        <tissue evidence="4">Whole body</tissue>
    </source>
</reference>
<keyword evidence="2" id="KW-0479">Metal-binding</keyword>
<evidence type="ECO:0000313" key="4">
    <source>
        <dbReference type="EMBL" id="KYN34993.1"/>
    </source>
</evidence>
<organism evidence="4 5">
    <name type="scientific">Trachymyrmex septentrionalis</name>
    <dbReference type="NCBI Taxonomy" id="34720"/>
    <lineage>
        <taxon>Eukaryota</taxon>
        <taxon>Metazoa</taxon>
        <taxon>Ecdysozoa</taxon>
        <taxon>Arthropoda</taxon>
        <taxon>Hexapoda</taxon>
        <taxon>Insecta</taxon>
        <taxon>Pterygota</taxon>
        <taxon>Neoptera</taxon>
        <taxon>Endopterygota</taxon>
        <taxon>Hymenoptera</taxon>
        <taxon>Apocrita</taxon>
        <taxon>Aculeata</taxon>
        <taxon>Formicoidea</taxon>
        <taxon>Formicidae</taxon>
        <taxon>Myrmicinae</taxon>
        <taxon>Trachymyrmex</taxon>
    </lineage>
</organism>
<dbReference type="Pfam" id="PF13359">
    <property type="entry name" value="DDE_Tnp_4"/>
    <property type="match status" value="1"/>
</dbReference>
<evidence type="ECO:0000256" key="1">
    <source>
        <dbReference type="ARBA" id="ARBA00001968"/>
    </source>
</evidence>
<sequence length="57" mass="6644">LNVNARYPGSTHDSYIWNNSDILPLMSDIYIREHQFLLLGDSGYALRWMMIPMLNGE</sequence>
<dbReference type="AlphaFoldDB" id="A0A151JTT4"/>
<protein>
    <recommendedName>
        <fullName evidence="3">DDE Tnp4 domain-containing protein</fullName>
    </recommendedName>
</protein>
<evidence type="ECO:0000256" key="2">
    <source>
        <dbReference type="ARBA" id="ARBA00022723"/>
    </source>
</evidence>
<dbReference type="InterPro" id="IPR027806">
    <property type="entry name" value="HARBI1_dom"/>
</dbReference>
<feature type="domain" description="DDE Tnp4" evidence="3">
    <location>
        <begin position="2"/>
        <end position="53"/>
    </location>
</feature>
<dbReference type="STRING" id="34720.A0A151JTT4"/>
<dbReference type="EMBL" id="KQ981849">
    <property type="protein sequence ID" value="KYN34993.1"/>
    <property type="molecule type" value="Genomic_DNA"/>
</dbReference>